<protein>
    <submittedName>
        <fullName evidence="2">Uncharacterized protein</fullName>
    </submittedName>
</protein>
<evidence type="ECO:0000313" key="3">
    <source>
        <dbReference type="Proteomes" id="UP000683360"/>
    </source>
</evidence>
<evidence type="ECO:0000256" key="1">
    <source>
        <dbReference type="SAM" id="MobiDB-lite"/>
    </source>
</evidence>
<organism evidence="2 3">
    <name type="scientific">Mytilus edulis</name>
    <name type="common">Blue mussel</name>
    <dbReference type="NCBI Taxonomy" id="6550"/>
    <lineage>
        <taxon>Eukaryota</taxon>
        <taxon>Metazoa</taxon>
        <taxon>Spiralia</taxon>
        <taxon>Lophotrochozoa</taxon>
        <taxon>Mollusca</taxon>
        <taxon>Bivalvia</taxon>
        <taxon>Autobranchia</taxon>
        <taxon>Pteriomorphia</taxon>
        <taxon>Mytilida</taxon>
        <taxon>Mytiloidea</taxon>
        <taxon>Mytilidae</taxon>
        <taxon>Mytilinae</taxon>
        <taxon>Mytilus</taxon>
    </lineage>
</organism>
<keyword evidence="3" id="KW-1185">Reference proteome</keyword>
<comment type="caution">
    <text evidence="2">The sequence shown here is derived from an EMBL/GenBank/DDBJ whole genome shotgun (WGS) entry which is preliminary data.</text>
</comment>
<proteinExistence type="predicted"/>
<gene>
    <name evidence="2" type="ORF">MEDL_58393</name>
</gene>
<feature type="compositionally biased region" description="Pro residues" evidence="1">
    <location>
        <begin position="190"/>
        <end position="199"/>
    </location>
</feature>
<feature type="region of interest" description="Disordered" evidence="1">
    <location>
        <begin position="154"/>
        <end position="229"/>
    </location>
</feature>
<accession>A0A8S3ULD8</accession>
<sequence>MFVTRPHHKERKPHIHQEMNEKLSESNQTNNLEHHLQACRLELKLTWKYYTRTRANQNILESAGINLGISATSKRTISKALIAYFSRVSSKKAILDQFWEGAEQIGLQTLLKSNTEIVNKIFDIQDEDVVDPEEQEEAAEAHLPQPDRILNVEPVFPSLPPISPTPKTPICTPPSSPSLPSPPQFEVDYPAPPSLPSTPPQLSLEDVLDDSFVLPPPPPSLNKANEFDQ</sequence>
<dbReference type="AlphaFoldDB" id="A0A8S3ULD8"/>
<dbReference type="Proteomes" id="UP000683360">
    <property type="component" value="Unassembled WGS sequence"/>
</dbReference>
<name>A0A8S3ULD8_MYTED</name>
<reference evidence="2" key="1">
    <citation type="submission" date="2021-03" db="EMBL/GenBank/DDBJ databases">
        <authorList>
            <person name="Bekaert M."/>
        </authorList>
    </citation>
    <scope>NUCLEOTIDE SEQUENCE</scope>
</reference>
<feature type="compositionally biased region" description="Pro residues" evidence="1">
    <location>
        <begin position="157"/>
        <end position="183"/>
    </location>
</feature>
<evidence type="ECO:0000313" key="2">
    <source>
        <dbReference type="EMBL" id="CAG2246431.1"/>
    </source>
</evidence>
<dbReference type="EMBL" id="CAJPWZ010002866">
    <property type="protein sequence ID" value="CAG2246431.1"/>
    <property type="molecule type" value="Genomic_DNA"/>
</dbReference>